<dbReference type="PANTHER" id="PTHR30033">
    <property type="entry name" value="FLAGELLAR HOOK-ASSOCIATED PROTEIN 1"/>
    <property type="match status" value="1"/>
</dbReference>
<feature type="domain" description="Flagellar hook-associated protein FlgK helical" evidence="9">
    <location>
        <begin position="109"/>
        <end position="329"/>
    </location>
</feature>
<dbReference type="Pfam" id="PF22638">
    <property type="entry name" value="FlgK_D1"/>
    <property type="match status" value="1"/>
</dbReference>
<evidence type="ECO:0000259" key="8">
    <source>
        <dbReference type="Pfam" id="PF06429"/>
    </source>
</evidence>
<accession>A0A4V2US17</accession>
<gene>
    <name evidence="7" type="primary">flgK</name>
    <name evidence="10" type="ORF">EDC37_10657</name>
</gene>
<dbReference type="RefSeq" id="WP_132548672.1">
    <property type="nucleotide sequence ID" value="NZ_SMAA01000006.1"/>
</dbReference>
<evidence type="ECO:0000256" key="1">
    <source>
        <dbReference type="ARBA" id="ARBA00004365"/>
    </source>
</evidence>
<dbReference type="InterPro" id="IPR002371">
    <property type="entry name" value="FlgK"/>
</dbReference>
<organism evidence="10 11">
    <name type="scientific">Pectinatus cerevisiiphilus</name>
    <dbReference type="NCBI Taxonomy" id="86956"/>
    <lineage>
        <taxon>Bacteria</taxon>
        <taxon>Bacillati</taxon>
        <taxon>Bacillota</taxon>
        <taxon>Negativicutes</taxon>
        <taxon>Selenomonadales</taxon>
        <taxon>Selenomonadaceae</taxon>
        <taxon>Pectinatus</taxon>
    </lineage>
</organism>
<dbReference type="SUPFAM" id="SSF64518">
    <property type="entry name" value="Phase 1 flagellin"/>
    <property type="match status" value="1"/>
</dbReference>
<dbReference type="NCBIfam" id="TIGR02492">
    <property type="entry name" value="flgK_ends"/>
    <property type="match status" value="1"/>
</dbReference>
<evidence type="ECO:0000256" key="3">
    <source>
        <dbReference type="ARBA" id="ARBA00009677"/>
    </source>
</evidence>
<protein>
    <recommendedName>
        <fullName evidence="4 7">Flagellar hook-associated protein 1</fullName>
        <shortName evidence="7">HAP1</shortName>
    </recommendedName>
</protein>
<evidence type="ECO:0000256" key="5">
    <source>
        <dbReference type="ARBA" id="ARBA00022525"/>
    </source>
</evidence>
<evidence type="ECO:0000259" key="9">
    <source>
        <dbReference type="Pfam" id="PF22638"/>
    </source>
</evidence>
<evidence type="ECO:0000256" key="2">
    <source>
        <dbReference type="ARBA" id="ARBA00004613"/>
    </source>
</evidence>
<keyword evidence="10" id="KW-0969">Cilium</keyword>
<sequence>MRSTFSGLNTMVSGIQAHQLALDTVGQNLSNDSTEGYSRQSVNLVATKALDQSTLYGTSYVGTGVNAASITRARDIFADKHYWNENSTKSYYEERQNNYTTIEDIFNDSQINSEDVGLKSSINDFWSSWQELSTAASDNDTRINVRDMAITMTDKIKDMASKVQSQITSNYGQLQADVTDVNKITDQILSLNKNIVQLEANGGMANDLRDQRDKLVDDLSKYVKTDVIIQSDGSYTVNSNGSTLVDGKSKITLSLQAENNSEYGITDYNLIFKETGTIYNPADGEMKAVQDNVAENKSYIDKLADYSAFFLTTFNAQHKEGYGIDGANNGAGSTDINFFGDTTNTYNWVDDKNSLAEGYEKAYVEKTDSTGSIEKLRGINLINELSVNKKITAEGGTDYIAAKGANKTTDADGKTYYTDASGNKVDYADRIPTKNGTADEADGSNAVTLSTLFNTSLNEAAISDTVRNAAGQVLDANGNVIKQSSTGNSSLNDYYADAMAVLGTASATTDDNVTKMTSIVTQVDNSRQSISGVNWNEELTNMIKFQQGYSACTRVLTTMDEMLDKLINSTGTVGR</sequence>
<evidence type="ECO:0000313" key="11">
    <source>
        <dbReference type="Proteomes" id="UP000295188"/>
    </source>
</evidence>
<dbReference type="InterPro" id="IPR053927">
    <property type="entry name" value="FlgK_helical"/>
</dbReference>
<feature type="domain" description="Flagellar basal-body/hook protein C-terminal" evidence="8">
    <location>
        <begin position="529"/>
        <end position="568"/>
    </location>
</feature>
<reference evidence="10 11" key="1">
    <citation type="submission" date="2019-03" db="EMBL/GenBank/DDBJ databases">
        <title>Genomic Encyclopedia of Type Strains, Phase IV (KMG-IV): sequencing the most valuable type-strain genomes for metagenomic binning, comparative biology and taxonomic classification.</title>
        <authorList>
            <person name="Goeker M."/>
        </authorList>
    </citation>
    <scope>NUCLEOTIDE SEQUENCE [LARGE SCALE GENOMIC DNA]</scope>
    <source>
        <strain evidence="10 11">DSM 20467</strain>
    </source>
</reference>
<dbReference type="Proteomes" id="UP000295188">
    <property type="component" value="Unassembled WGS sequence"/>
</dbReference>
<dbReference type="GO" id="GO:0005198">
    <property type="term" value="F:structural molecule activity"/>
    <property type="evidence" value="ECO:0007669"/>
    <property type="project" value="UniProtKB-UniRule"/>
</dbReference>
<dbReference type="InterPro" id="IPR010930">
    <property type="entry name" value="Flg_bb/hook_C_dom"/>
</dbReference>
<keyword evidence="10" id="KW-0966">Cell projection</keyword>
<name>A0A4V2US17_9FIRM</name>
<evidence type="ECO:0000256" key="7">
    <source>
        <dbReference type="RuleBase" id="RU362065"/>
    </source>
</evidence>
<dbReference type="GO" id="GO:0044780">
    <property type="term" value="P:bacterial-type flagellum assembly"/>
    <property type="evidence" value="ECO:0007669"/>
    <property type="project" value="InterPro"/>
</dbReference>
<keyword evidence="5 7" id="KW-0964">Secreted</keyword>
<dbReference type="GO" id="GO:0005576">
    <property type="term" value="C:extracellular region"/>
    <property type="evidence" value="ECO:0007669"/>
    <property type="project" value="UniProtKB-SubCell"/>
</dbReference>
<evidence type="ECO:0000256" key="6">
    <source>
        <dbReference type="ARBA" id="ARBA00023143"/>
    </source>
</evidence>
<dbReference type="PANTHER" id="PTHR30033:SF1">
    <property type="entry name" value="FLAGELLAR HOOK-ASSOCIATED PROTEIN 1"/>
    <property type="match status" value="1"/>
</dbReference>
<dbReference type="EMBL" id="SMAA01000006">
    <property type="protein sequence ID" value="TCS79642.1"/>
    <property type="molecule type" value="Genomic_DNA"/>
</dbReference>
<dbReference type="PRINTS" id="PR01005">
    <property type="entry name" value="FLGHOOKAP1"/>
</dbReference>
<dbReference type="GO" id="GO:0009424">
    <property type="term" value="C:bacterial-type flagellum hook"/>
    <property type="evidence" value="ECO:0007669"/>
    <property type="project" value="UniProtKB-UniRule"/>
</dbReference>
<evidence type="ECO:0000313" key="10">
    <source>
        <dbReference type="EMBL" id="TCS79642.1"/>
    </source>
</evidence>
<dbReference type="AlphaFoldDB" id="A0A4V2US17"/>
<proteinExistence type="inferred from homology"/>
<comment type="subcellular location">
    <subcellularLocation>
        <location evidence="1 7">Bacterial flagellum</location>
    </subcellularLocation>
    <subcellularLocation>
        <location evidence="2 7">Secreted</location>
    </subcellularLocation>
</comment>
<comment type="caution">
    <text evidence="10">The sequence shown here is derived from an EMBL/GenBank/DDBJ whole genome shotgun (WGS) entry which is preliminary data.</text>
</comment>
<keyword evidence="6 7" id="KW-0975">Bacterial flagellum</keyword>
<comment type="similarity">
    <text evidence="3 7">Belongs to the flagella basal body rod proteins family.</text>
</comment>
<keyword evidence="11" id="KW-1185">Reference proteome</keyword>
<keyword evidence="10" id="KW-0282">Flagellum</keyword>
<dbReference type="Pfam" id="PF06429">
    <property type="entry name" value="Flg_bbr_C"/>
    <property type="match status" value="1"/>
</dbReference>
<dbReference type="OrthoDB" id="9802553at2"/>
<evidence type="ECO:0000256" key="4">
    <source>
        <dbReference type="ARBA" id="ARBA00016244"/>
    </source>
</evidence>